<dbReference type="Proteomes" id="UP001286456">
    <property type="component" value="Unassembled WGS sequence"/>
</dbReference>
<dbReference type="PANTHER" id="PTHR37544:SF3">
    <property type="entry name" value="SPRAY"/>
    <property type="match status" value="1"/>
</dbReference>
<organism evidence="3 4">
    <name type="scientific">Cercophora scortea</name>
    <dbReference type="NCBI Taxonomy" id="314031"/>
    <lineage>
        <taxon>Eukaryota</taxon>
        <taxon>Fungi</taxon>
        <taxon>Dikarya</taxon>
        <taxon>Ascomycota</taxon>
        <taxon>Pezizomycotina</taxon>
        <taxon>Sordariomycetes</taxon>
        <taxon>Sordariomycetidae</taxon>
        <taxon>Sordariales</taxon>
        <taxon>Lasiosphaeriaceae</taxon>
        <taxon>Cercophora</taxon>
    </lineage>
</organism>
<feature type="transmembrane region" description="Helical" evidence="2">
    <location>
        <begin position="117"/>
        <end position="141"/>
    </location>
</feature>
<keyword evidence="2" id="KW-1133">Transmembrane helix</keyword>
<sequence>MRAPVLVFVIVSTLAIGAIIEFLAQRSSRNGGLALSATVDEIPALVSFAYLYVPTIIAVVYSLIWTWVDLDIRRMQPWLELSRPEGAIADSSLLLDYPFEFLAFIPFSAWRRKHWPVFFSGTAMIILFWAITPLQSAVFGVKSVILSENTTMTIKSTLPSIQEQTTRMDTSILNSAYGVTWLGQSLPPFTVIDHALLPFSPVVRASETVPDESWNSTTTMLTTELNCWEASITKEDINLFNISNNRGCSVEVGIFQANNYNHNASVVVYVGYHEDAILDYYLEGPKCSTNSSNQFLAIWGQRFRNKEGYNDISAITASFCETSYHKQRVSVSVSAATGQPVDGSMIPMGAREQLDESEFNSTAFEFLLGVGRPPPTATRDYAASETIQPWPAVAKRDVAWPMTNMAGFALGLLGAPALELRNTTKLQDAFVKAHKALFSIAISQLVSPSRVVEESPGTIQRTLHGVVVSRPISAVLEGLLVVVAILVAAMLYVCLKTESNLNGDPASIGFTLRLLRKSQDVLDRFALEDCSDADTLRVSLSGESFALDKGSPANLRQVQGSRPVLDGRGVRNGRDEELRKEVQYRPVQPRELRLSTAAVLVPVLLFGAGVLIYLKNQEQTLHGLPRPSDNFEVLQIIENYIPTVLSTLLEPLLVVMARLLCVLQPFTELRKGKSSPRRSLEAKYTSLPPQLIVWRALKSRHFLLGVLCLISLLANALTVALGGVFNESPVPVEYAASFVEGRSTNLTRDTILDREAMFFIVYYDHFYTAWSNISANTTLPPWITADMAFLPVNQTIEQTLDNPTVFRTTARGFGVDSKCTPLSTSPSLSQSYANLSAITDGNSDPSFLYRRQNGTWTTCYPEAFTQGSDPAGRSAREVVGSLRPFPGSGGNPGNIAPDDGFCEDKMVLGWLRVDADDAVNSTVQSSFITCEATLQTAVFGITLDPAGHILSSAQAGEFDDITRYMTANLSRTLVRQANAIITDVGRRAGDYAWHNETVTRDWWNYLFKFYLNTTDLVDPSRGVPQAEAMVPVAQDLYRRLFAILVGQNLDMFQPAAAAVADHVPGVSVVTETRIFMDQTAFLASVVILCVDAAVLMMVYLRDRKAFLPRLPSTLGSLIAYVAASRAVRAYGEESGRLGGDGGGREKSWRQTYSFGRYIGVDGHVHIGIEEDPFVVPVDDAMVRKRVDDASGSLKGGSWFRRRGGPSSS</sequence>
<feature type="region of interest" description="Disordered" evidence="1">
    <location>
        <begin position="1189"/>
        <end position="1208"/>
    </location>
</feature>
<evidence type="ECO:0000256" key="1">
    <source>
        <dbReference type="SAM" id="MobiDB-lite"/>
    </source>
</evidence>
<evidence type="ECO:0000256" key="2">
    <source>
        <dbReference type="SAM" id="Phobius"/>
    </source>
</evidence>
<feature type="transmembrane region" description="Helical" evidence="2">
    <location>
        <begin position="45"/>
        <end position="68"/>
    </location>
</feature>
<feature type="compositionally biased region" description="Basic residues" evidence="1">
    <location>
        <begin position="1199"/>
        <end position="1208"/>
    </location>
</feature>
<dbReference type="PANTHER" id="PTHR37544">
    <property type="entry name" value="SPRAY-RELATED"/>
    <property type="match status" value="1"/>
</dbReference>
<reference evidence="3" key="2">
    <citation type="submission" date="2023-06" db="EMBL/GenBank/DDBJ databases">
        <authorList>
            <consortium name="Lawrence Berkeley National Laboratory"/>
            <person name="Haridas S."/>
            <person name="Hensen N."/>
            <person name="Bonometti L."/>
            <person name="Westerberg I."/>
            <person name="Brannstrom I.O."/>
            <person name="Guillou S."/>
            <person name="Cros-Aarteil S."/>
            <person name="Calhoun S."/>
            <person name="Kuo A."/>
            <person name="Mondo S."/>
            <person name="Pangilinan J."/>
            <person name="Riley R."/>
            <person name="Labutti K."/>
            <person name="Andreopoulos B."/>
            <person name="Lipzen A."/>
            <person name="Chen C."/>
            <person name="Yanf M."/>
            <person name="Daum C."/>
            <person name="Ng V."/>
            <person name="Clum A."/>
            <person name="Steindorff A."/>
            <person name="Ohm R."/>
            <person name="Martin F."/>
            <person name="Silar P."/>
            <person name="Natvig D."/>
            <person name="Lalanne C."/>
            <person name="Gautier V."/>
            <person name="Ament-Velasquez S.L."/>
            <person name="Kruys A."/>
            <person name="Hutchinson M.I."/>
            <person name="Powell A.J."/>
            <person name="Barry K."/>
            <person name="Miller A.N."/>
            <person name="Grigoriev I.V."/>
            <person name="Debuchy R."/>
            <person name="Gladieux P."/>
            <person name="Thoren M.H."/>
            <person name="Johannesson H."/>
        </authorList>
    </citation>
    <scope>NUCLEOTIDE SEQUENCE</scope>
    <source>
        <strain evidence="3">SMH4131-1</strain>
    </source>
</reference>
<feature type="transmembrane region" description="Helical" evidence="2">
    <location>
        <begin position="702"/>
        <end position="725"/>
    </location>
</feature>
<name>A0AAE0IMK6_9PEZI</name>
<keyword evidence="2" id="KW-0472">Membrane</keyword>
<reference evidence="3" key="1">
    <citation type="journal article" date="2023" name="Mol. Phylogenet. Evol.">
        <title>Genome-scale phylogeny and comparative genomics of the fungal order Sordariales.</title>
        <authorList>
            <person name="Hensen N."/>
            <person name="Bonometti L."/>
            <person name="Westerberg I."/>
            <person name="Brannstrom I.O."/>
            <person name="Guillou S."/>
            <person name="Cros-Aarteil S."/>
            <person name="Calhoun S."/>
            <person name="Haridas S."/>
            <person name="Kuo A."/>
            <person name="Mondo S."/>
            <person name="Pangilinan J."/>
            <person name="Riley R."/>
            <person name="LaButti K."/>
            <person name="Andreopoulos B."/>
            <person name="Lipzen A."/>
            <person name="Chen C."/>
            <person name="Yan M."/>
            <person name="Daum C."/>
            <person name="Ng V."/>
            <person name="Clum A."/>
            <person name="Steindorff A."/>
            <person name="Ohm R.A."/>
            <person name="Martin F."/>
            <person name="Silar P."/>
            <person name="Natvig D.O."/>
            <person name="Lalanne C."/>
            <person name="Gautier V."/>
            <person name="Ament-Velasquez S.L."/>
            <person name="Kruys A."/>
            <person name="Hutchinson M.I."/>
            <person name="Powell A.J."/>
            <person name="Barry K."/>
            <person name="Miller A.N."/>
            <person name="Grigoriev I.V."/>
            <person name="Debuchy R."/>
            <person name="Gladieux P."/>
            <person name="Hiltunen Thoren M."/>
            <person name="Johannesson H."/>
        </authorList>
    </citation>
    <scope>NUCLEOTIDE SEQUENCE</scope>
    <source>
        <strain evidence="3">SMH4131-1</strain>
    </source>
</reference>
<feature type="transmembrane region" description="Helical" evidence="2">
    <location>
        <begin position="594"/>
        <end position="614"/>
    </location>
</feature>
<accession>A0AAE0IMK6</accession>
<keyword evidence="2" id="KW-0812">Transmembrane</keyword>
<dbReference type="Pfam" id="PF11915">
    <property type="entry name" value="DUF3433"/>
    <property type="match status" value="2"/>
</dbReference>
<gene>
    <name evidence="3" type="ORF">B0T19DRAFT_171893</name>
</gene>
<feature type="transmembrane region" description="Helical" evidence="2">
    <location>
        <begin position="6"/>
        <end position="24"/>
    </location>
</feature>
<dbReference type="AlphaFoldDB" id="A0AAE0IMK6"/>
<evidence type="ECO:0000313" key="4">
    <source>
        <dbReference type="Proteomes" id="UP001286456"/>
    </source>
</evidence>
<feature type="transmembrane region" description="Helical" evidence="2">
    <location>
        <begin position="474"/>
        <end position="495"/>
    </location>
</feature>
<proteinExistence type="predicted"/>
<feature type="transmembrane region" description="Helical" evidence="2">
    <location>
        <begin position="640"/>
        <end position="663"/>
    </location>
</feature>
<feature type="transmembrane region" description="Helical" evidence="2">
    <location>
        <begin position="1080"/>
        <end position="1100"/>
    </location>
</feature>
<protein>
    <submittedName>
        <fullName evidence="3">Uncharacterized protein</fullName>
    </submittedName>
</protein>
<dbReference type="EMBL" id="JAUEPO010000003">
    <property type="protein sequence ID" value="KAK3327713.1"/>
    <property type="molecule type" value="Genomic_DNA"/>
</dbReference>
<keyword evidence="4" id="KW-1185">Reference proteome</keyword>
<dbReference type="InterPro" id="IPR021840">
    <property type="entry name" value="DUF3433"/>
</dbReference>
<evidence type="ECO:0000313" key="3">
    <source>
        <dbReference type="EMBL" id="KAK3327713.1"/>
    </source>
</evidence>
<comment type="caution">
    <text evidence="3">The sequence shown here is derived from an EMBL/GenBank/DDBJ whole genome shotgun (WGS) entry which is preliminary data.</text>
</comment>